<dbReference type="RefSeq" id="XP_066657940.1">
    <property type="nucleotide sequence ID" value="XM_066794900.1"/>
</dbReference>
<accession>A0ABR1M200</accession>
<gene>
    <name evidence="2" type="ORF">J3D65DRAFT_262925</name>
</gene>
<proteinExistence type="predicted"/>
<dbReference type="EMBL" id="JBBPEH010000003">
    <property type="protein sequence ID" value="KAK7541009.1"/>
    <property type="molecule type" value="Genomic_DNA"/>
</dbReference>
<organism evidence="2 3">
    <name type="scientific">Phyllosticta citribraziliensis</name>
    <dbReference type="NCBI Taxonomy" id="989973"/>
    <lineage>
        <taxon>Eukaryota</taxon>
        <taxon>Fungi</taxon>
        <taxon>Dikarya</taxon>
        <taxon>Ascomycota</taxon>
        <taxon>Pezizomycotina</taxon>
        <taxon>Dothideomycetes</taxon>
        <taxon>Dothideomycetes incertae sedis</taxon>
        <taxon>Botryosphaeriales</taxon>
        <taxon>Phyllostictaceae</taxon>
        <taxon>Phyllosticta</taxon>
    </lineage>
</organism>
<sequence>MDRLFSNDQWCIFFFFFFLRRGSLVASRTRPTAVCVRGLHSLEVSGLCFAKSPGVFLCKGSRSFTFGVASLIVAAVRSVLLLTAAGSAMGQECLRHKFSAGTRVTGLLLSKDLARLLIQTIGIQPLTHSIHSKSTTPSIKSDGKHWGFAGGHRGPSQSMELLVWSLGGTEAVRRCQWHMMPLMASVGG</sequence>
<name>A0ABR1M200_9PEZI</name>
<feature type="chain" id="PRO_5045987221" description="Secreted protein" evidence="1">
    <location>
        <begin position="27"/>
        <end position="188"/>
    </location>
</feature>
<evidence type="ECO:0000256" key="1">
    <source>
        <dbReference type="SAM" id="SignalP"/>
    </source>
</evidence>
<protein>
    <recommendedName>
        <fullName evidence="4">Secreted protein</fullName>
    </recommendedName>
</protein>
<feature type="signal peptide" evidence="1">
    <location>
        <begin position="1"/>
        <end position="26"/>
    </location>
</feature>
<reference evidence="2 3" key="1">
    <citation type="submission" date="2024-04" db="EMBL/GenBank/DDBJ databases">
        <title>Phyllosticta paracitricarpa is synonymous to the EU quarantine fungus P. citricarpa based on phylogenomic analyses.</title>
        <authorList>
            <consortium name="Lawrence Berkeley National Laboratory"/>
            <person name="Van ingen-buijs V.A."/>
            <person name="Van westerhoven A.C."/>
            <person name="Haridas S."/>
            <person name="Skiadas P."/>
            <person name="Martin F."/>
            <person name="Groenewald J.Z."/>
            <person name="Crous P.W."/>
            <person name="Seidl M.F."/>
        </authorList>
    </citation>
    <scope>NUCLEOTIDE SEQUENCE [LARGE SCALE GENOMIC DNA]</scope>
    <source>
        <strain evidence="2 3">CPC 17464</strain>
    </source>
</reference>
<dbReference type="GeneID" id="92027806"/>
<evidence type="ECO:0008006" key="4">
    <source>
        <dbReference type="Google" id="ProtNLM"/>
    </source>
</evidence>
<evidence type="ECO:0000313" key="3">
    <source>
        <dbReference type="Proteomes" id="UP001360953"/>
    </source>
</evidence>
<keyword evidence="3" id="KW-1185">Reference proteome</keyword>
<dbReference type="Proteomes" id="UP001360953">
    <property type="component" value="Unassembled WGS sequence"/>
</dbReference>
<comment type="caution">
    <text evidence="2">The sequence shown here is derived from an EMBL/GenBank/DDBJ whole genome shotgun (WGS) entry which is preliminary data.</text>
</comment>
<keyword evidence="1" id="KW-0732">Signal</keyword>
<evidence type="ECO:0000313" key="2">
    <source>
        <dbReference type="EMBL" id="KAK7541009.1"/>
    </source>
</evidence>